<organism evidence="1 2">
    <name type="scientific">Pseudovirgaria hyperparasitica</name>
    <dbReference type="NCBI Taxonomy" id="470096"/>
    <lineage>
        <taxon>Eukaryota</taxon>
        <taxon>Fungi</taxon>
        <taxon>Dikarya</taxon>
        <taxon>Ascomycota</taxon>
        <taxon>Pezizomycotina</taxon>
        <taxon>Dothideomycetes</taxon>
        <taxon>Dothideomycetes incertae sedis</taxon>
        <taxon>Acrospermales</taxon>
        <taxon>Acrospermaceae</taxon>
        <taxon>Pseudovirgaria</taxon>
    </lineage>
</organism>
<accession>A0A6A6W208</accession>
<dbReference type="RefSeq" id="XP_033599373.1">
    <property type="nucleotide sequence ID" value="XM_033744188.1"/>
</dbReference>
<proteinExistence type="predicted"/>
<dbReference type="Proteomes" id="UP000799437">
    <property type="component" value="Unassembled WGS sequence"/>
</dbReference>
<gene>
    <name evidence="1" type="ORF">EJ05DRAFT_477155</name>
</gene>
<evidence type="ECO:0000313" key="2">
    <source>
        <dbReference type="Proteomes" id="UP000799437"/>
    </source>
</evidence>
<dbReference type="AlphaFoldDB" id="A0A6A6W208"/>
<protein>
    <submittedName>
        <fullName evidence="1">Uncharacterized protein</fullName>
    </submittedName>
</protein>
<dbReference type="GeneID" id="54485242"/>
<name>A0A6A6W208_9PEZI</name>
<keyword evidence="2" id="KW-1185">Reference proteome</keyword>
<sequence>MQFSEDLGAEQPPRQANCWLSMGWPINSIICGMASRDLRAWGATRLGANRKLLSLASIKVRSRVVVVMIYNPSTLSTSGIAMVRSSSADMPITHLGDDSHSTIAWRG</sequence>
<dbReference type="EMBL" id="ML996574">
    <property type="protein sequence ID" value="KAF2756922.1"/>
    <property type="molecule type" value="Genomic_DNA"/>
</dbReference>
<evidence type="ECO:0000313" key="1">
    <source>
        <dbReference type="EMBL" id="KAF2756922.1"/>
    </source>
</evidence>
<reference evidence="1" key="1">
    <citation type="journal article" date="2020" name="Stud. Mycol.">
        <title>101 Dothideomycetes genomes: a test case for predicting lifestyles and emergence of pathogens.</title>
        <authorList>
            <person name="Haridas S."/>
            <person name="Albert R."/>
            <person name="Binder M."/>
            <person name="Bloem J."/>
            <person name="Labutti K."/>
            <person name="Salamov A."/>
            <person name="Andreopoulos B."/>
            <person name="Baker S."/>
            <person name="Barry K."/>
            <person name="Bills G."/>
            <person name="Bluhm B."/>
            <person name="Cannon C."/>
            <person name="Castanera R."/>
            <person name="Culley D."/>
            <person name="Daum C."/>
            <person name="Ezra D."/>
            <person name="Gonzalez J."/>
            <person name="Henrissat B."/>
            <person name="Kuo A."/>
            <person name="Liang C."/>
            <person name="Lipzen A."/>
            <person name="Lutzoni F."/>
            <person name="Magnuson J."/>
            <person name="Mondo S."/>
            <person name="Nolan M."/>
            <person name="Ohm R."/>
            <person name="Pangilinan J."/>
            <person name="Park H.-J."/>
            <person name="Ramirez L."/>
            <person name="Alfaro M."/>
            <person name="Sun H."/>
            <person name="Tritt A."/>
            <person name="Yoshinaga Y."/>
            <person name="Zwiers L.-H."/>
            <person name="Turgeon B."/>
            <person name="Goodwin S."/>
            <person name="Spatafora J."/>
            <person name="Crous P."/>
            <person name="Grigoriev I."/>
        </authorList>
    </citation>
    <scope>NUCLEOTIDE SEQUENCE</scope>
    <source>
        <strain evidence="1">CBS 121739</strain>
    </source>
</reference>